<name>A0A0E9SX12_ANGAN</name>
<reference evidence="1" key="1">
    <citation type="submission" date="2014-11" db="EMBL/GenBank/DDBJ databases">
        <authorList>
            <person name="Amaro Gonzalez C."/>
        </authorList>
    </citation>
    <scope>NUCLEOTIDE SEQUENCE</scope>
</reference>
<dbReference type="EMBL" id="GBXM01062761">
    <property type="protein sequence ID" value="JAH45816.1"/>
    <property type="molecule type" value="Transcribed_RNA"/>
</dbReference>
<accession>A0A0E9SX12</accession>
<proteinExistence type="predicted"/>
<protein>
    <submittedName>
        <fullName evidence="1">Uncharacterized protein</fullName>
    </submittedName>
</protein>
<organism evidence="1">
    <name type="scientific">Anguilla anguilla</name>
    <name type="common">European freshwater eel</name>
    <name type="synonym">Muraena anguilla</name>
    <dbReference type="NCBI Taxonomy" id="7936"/>
    <lineage>
        <taxon>Eukaryota</taxon>
        <taxon>Metazoa</taxon>
        <taxon>Chordata</taxon>
        <taxon>Craniata</taxon>
        <taxon>Vertebrata</taxon>
        <taxon>Euteleostomi</taxon>
        <taxon>Actinopterygii</taxon>
        <taxon>Neopterygii</taxon>
        <taxon>Teleostei</taxon>
        <taxon>Anguilliformes</taxon>
        <taxon>Anguillidae</taxon>
        <taxon>Anguilla</taxon>
    </lineage>
</organism>
<evidence type="ECO:0000313" key="1">
    <source>
        <dbReference type="EMBL" id="JAH45816.1"/>
    </source>
</evidence>
<sequence length="60" mass="6827">MKPLVRGCSKGTTQNRNIIPLNLESTVNVLSWWRGPFLLTFPVTFSSSHYKQMSVKKSSK</sequence>
<dbReference type="AlphaFoldDB" id="A0A0E9SX12"/>
<reference evidence="1" key="2">
    <citation type="journal article" date="2015" name="Fish Shellfish Immunol.">
        <title>Early steps in the European eel (Anguilla anguilla)-Vibrio vulnificus interaction in the gills: Role of the RtxA13 toxin.</title>
        <authorList>
            <person name="Callol A."/>
            <person name="Pajuelo D."/>
            <person name="Ebbesson L."/>
            <person name="Teles M."/>
            <person name="MacKenzie S."/>
            <person name="Amaro C."/>
        </authorList>
    </citation>
    <scope>NUCLEOTIDE SEQUENCE</scope>
</reference>